<dbReference type="Pfam" id="PF14287">
    <property type="entry name" value="DUF4368"/>
    <property type="match status" value="1"/>
</dbReference>
<feature type="coiled-coil region" evidence="1">
    <location>
        <begin position="75"/>
        <end position="130"/>
    </location>
</feature>
<organism evidence="3 4">
    <name type="scientific">Ruthenibacterium intestinale</name>
    <dbReference type="NCBI Taxonomy" id="3133163"/>
    <lineage>
        <taxon>Bacteria</taxon>
        <taxon>Bacillati</taxon>
        <taxon>Bacillota</taxon>
        <taxon>Clostridia</taxon>
        <taxon>Eubacteriales</taxon>
        <taxon>Oscillospiraceae</taxon>
        <taxon>Ruthenibacterium</taxon>
    </lineage>
</organism>
<name>A0ABV1GCD9_9FIRM</name>
<gene>
    <name evidence="3" type="ORF">WMO24_03530</name>
</gene>
<dbReference type="EMBL" id="JBBMFA010000057">
    <property type="protein sequence ID" value="MEQ2519505.1"/>
    <property type="molecule type" value="Genomic_DNA"/>
</dbReference>
<evidence type="ECO:0000313" key="3">
    <source>
        <dbReference type="EMBL" id="MEQ2519505.1"/>
    </source>
</evidence>
<reference evidence="3 4" key="1">
    <citation type="submission" date="2024-03" db="EMBL/GenBank/DDBJ databases">
        <title>Human intestinal bacterial collection.</title>
        <authorList>
            <person name="Pauvert C."/>
            <person name="Hitch T.C.A."/>
            <person name="Clavel T."/>
        </authorList>
    </citation>
    <scope>NUCLEOTIDE SEQUENCE [LARGE SCALE GENOMIC DNA]</scope>
    <source>
        <strain evidence="3 4">CLA-JM-H11</strain>
    </source>
</reference>
<dbReference type="RefSeq" id="WP_349214940.1">
    <property type="nucleotide sequence ID" value="NZ_JBBMFA010000057.1"/>
</dbReference>
<proteinExistence type="predicted"/>
<feature type="domain" description="DUF4368" evidence="2">
    <location>
        <begin position="1"/>
        <end position="68"/>
    </location>
</feature>
<evidence type="ECO:0000259" key="2">
    <source>
        <dbReference type="Pfam" id="PF14287"/>
    </source>
</evidence>
<accession>A0ABV1GCD9</accession>
<sequence length="142" mass="17077">QLSAYENAGGRAQKFLKLTERHAAFTDLTPAILNEFISRIEVHERDQKRARYAIQHISIYFNYIGRFENEVTQLAEPTEQEIRQMREEIEEAKKEKSRAYHRKYSREYRARNLEKQREYERIKAREYRARRKAQTAAAQPAQ</sequence>
<keyword evidence="4" id="KW-1185">Reference proteome</keyword>
<feature type="non-terminal residue" evidence="3">
    <location>
        <position position="1"/>
    </location>
</feature>
<dbReference type="InterPro" id="IPR025378">
    <property type="entry name" value="DUF4368"/>
</dbReference>
<protein>
    <submittedName>
        <fullName evidence="3">DUF4368 domain-containing protein</fullName>
    </submittedName>
</protein>
<keyword evidence="1" id="KW-0175">Coiled coil</keyword>
<evidence type="ECO:0000313" key="4">
    <source>
        <dbReference type="Proteomes" id="UP001477672"/>
    </source>
</evidence>
<dbReference type="Proteomes" id="UP001477672">
    <property type="component" value="Unassembled WGS sequence"/>
</dbReference>
<evidence type="ECO:0000256" key="1">
    <source>
        <dbReference type="SAM" id="Coils"/>
    </source>
</evidence>
<comment type="caution">
    <text evidence="3">The sequence shown here is derived from an EMBL/GenBank/DDBJ whole genome shotgun (WGS) entry which is preliminary data.</text>
</comment>